<dbReference type="Pfam" id="PF01653">
    <property type="entry name" value="DNA_ligase_aden"/>
    <property type="match status" value="1"/>
</dbReference>
<evidence type="ECO:0000256" key="7">
    <source>
        <dbReference type="ARBA" id="ARBA00023204"/>
    </source>
</evidence>
<accession>A0A1E3A826</accession>
<reference evidence="12 13" key="1">
    <citation type="submission" date="2016-07" db="EMBL/GenBank/DDBJ databases">
        <title>Characterization of isolates of Eisenbergiella tayi derived from blood cultures, using whole genome sequencing.</title>
        <authorList>
            <person name="Burdz T."/>
            <person name="Wiebe D."/>
            <person name="Huynh C."/>
            <person name="Bernard K."/>
        </authorList>
    </citation>
    <scope>NUCLEOTIDE SEQUENCE [LARGE SCALE GENOMIC DNA]</scope>
    <source>
        <strain evidence="12 13">NML 120489</strain>
    </source>
</reference>
<dbReference type="PATRIC" id="fig|1432052.3.peg.6529"/>
<dbReference type="EC" id="6.5.1.2" evidence="10"/>
<keyword evidence="1 10" id="KW-0436">Ligase</keyword>
<evidence type="ECO:0000259" key="11">
    <source>
        <dbReference type="PROSITE" id="PS50172"/>
    </source>
</evidence>
<feature type="binding site" evidence="10">
    <location>
        <position position="126"/>
    </location>
    <ligand>
        <name>NAD(+)</name>
        <dbReference type="ChEBI" id="CHEBI:57540"/>
    </ligand>
</feature>
<dbReference type="GO" id="GO:0006281">
    <property type="term" value="P:DNA repair"/>
    <property type="evidence" value="ECO:0007669"/>
    <property type="project" value="UniProtKB-KW"/>
</dbReference>
<dbReference type="InterPro" id="IPR012340">
    <property type="entry name" value="NA-bd_OB-fold"/>
</dbReference>
<feature type="binding site" evidence="10">
    <location>
        <begin position="81"/>
        <end position="82"/>
    </location>
    <ligand>
        <name>NAD(+)</name>
        <dbReference type="ChEBI" id="CHEBI:57540"/>
    </ligand>
</feature>
<dbReference type="GO" id="GO:0006260">
    <property type="term" value="P:DNA replication"/>
    <property type="evidence" value="ECO:0007669"/>
    <property type="project" value="UniProtKB-KW"/>
</dbReference>
<evidence type="ECO:0000256" key="3">
    <source>
        <dbReference type="ARBA" id="ARBA00022723"/>
    </source>
</evidence>
<dbReference type="NCBIfam" id="NF005932">
    <property type="entry name" value="PRK07956.1"/>
    <property type="match status" value="1"/>
</dbReference>
<dbReference type="Gene3D" id="1.10.150.20">
    <property type="entry name" value="5' to 3' exonuclease, C-terminal subdomain"/>
    <property type="match status" value="2"/>
</dbReference>
<proteinExistence type="inferred from homology"/>
<dbReference type="PROSITE" id="PS50172">
    <property type="entry name" value="BRCT"/>
    <property type="match status" value="1"/>
</dbReference>
<dbReference type="InterPro" id="IPR004150">
    <property type="entry name" value="NAD_DNA_ligase_OB"/>
</dbReference>
<protein>
    <recommendedName>
        <fullName evidence="10">DNA ligase</fullName>
        <ecNumber evidence="10">6.5.1.2</ecNumber>
    </recommendedName>
    <alternativeName>
        <fullName evidence="10">Polydeoxyribonucleotide synthase [NAD(+)]</fullName>
    </alternativeName>
</protein>
<gene>
    <name evidence="12" type="primary">ligA_2</name>
    <name evidence="10" type="synonym">ligA</name>
    <name evidence="12" type="ORF">BEH84_05911</name>
</gene>
<dbReference type="Gene3D" id="3.40.50.10190">
    <property type="entry name" value="BRCT domain"/>
    <property type="match status" value="1"/>
</dbReference>
<dbReference type="InterPro" id="IPR001679">
    <property type="entry name" value="DNA_ligase"/>
</dbReference>
<feature type="binding site" evidence="10">
    <location>
        <begin position="33"/>
        <end position="37"/>
    </location>
    <ligand>
        <name>NAD(+)</name>
        <dbReference type="ChEBI" id="CHEBI:57540"/>
    </ligand>
</feature>
<dbReference type="Gene3D" id="1.10.287.610">
    <property type="entry name" value="Helix hairpin bin"/>
    <property type="match status" value="1"/>
</dbReference>
<keyword evidence="8 10" id="KW-0464">Manganese</keyword>
<feature type="binding site" evidence="10">
    <location>
        <position position="393"/>
    </location>
    <ligand>
        <name>Zn(2+)</name>
        <dbReference type="ChEBI" id="CHEBI:29105"/>
    </ligand>
</feature>
<comment type="function">
    <text evidence="10">DNA ligase that catalyzes the formation of phosphodiester linkages between 5'-phosphoryl and 3'-hydroxyl groups in double-stranded DNA using NAD as a coenzyme and as the energy source for the reaction. It is essential for DNA replication and repair of damaged DNA.</text>
</comment>
<dbReference type="InterPro" id="IPR001357">
    <property type="entry name" value="BRCT_dom"/>
</dbReference>
<evidence type="ECO:0000256" key="9">
    <source>
        <dbReference type="ARBA" id="ARBA00034005"/>
    </source>
</evidence>
<dbReference type="InterPro" id="IPR013839">
    <property type="entry name" value="DNAligase_adenylation"/>
</dbReference>
<evidence type="ECO:0000256" key="2">
    <source>
        <dbReference type="ARBA" id="ARBA00022705"/>
    </source>
</evidence>
<comment type="catalytic activity">
    <reaction evidence="9 10">
        <text>NAD(+) + (deoxyribonucleotide)n-3'-hydroxyl + 5'-phospho-(deoxyribonucleotide)m = (deoxyribonucleotide)n+m + AMP + beta-nicotinamide D-nucleotide.</text>
        <dbReference type="EC" id="6.5.1.2"/>
    </reaction>
</comment>
<evidence type="ECO:0000256" key="5">
    <source>
        <dbReference type="ARBA" id="ARBA00022833"/>
    </source>
</evidence>
<feature type="binding site" evidence="10">
    <location>
        <position position="160"/>
    </location>
    <ligand>
        <name>NAD(+)</name>
        <dbReference type="ChEBI" id="CHEBI:57540"/>
    </ligand>
</feature>
<dbReference type="HAMAP" id="MF_01588">
    <property type="entry name" value="DNA_ligase_A"/>
    <property type="match status" value="1"/>
</dbReference>
<feature type="binding site" evidence="10">
    <location>
        <position position="427"/>
    </location>
    <ligand>
        <name>Zn(2+)</name>
        <dbReference type="ChEBI" id="CHEBI:29105"/>
    </ligand>
</feature>
<feature type="active site" description="N6-AMP-lysine intermediate" evidence="10">
    <location>
        <position position="105"/>
    </location>
</feature>
<evidence type="ECO:0000256" key="8">
    <source>
        <dbReference type="ARBA" id="ARBA00023211"/>
    </source>
</evidence>
<keyword evidence="2 10" id="KW-0235">DNA replication</keyword>
<dbReference type="RefSeq" id="WP_069159309.1">
    <property type="nucleotide sequence ID" value="NZ_JBKXXQ010000016.1"/>
</dbReference>
<evidence type="ECO:0000313" key="12">
    <source>
        <dbReference type="EMBL" id="ODM04848.1"/>
    </source>
</evidence>
<comment type="caution">
    <text evidence="10">Lacks conserved residue(s) required for the propagation of feature annotation.</text>
</comment>
<feature type="binding site" evidence="10">
    <location>
        <position position="301"/>
    </location>
    <ligand>
        <name>NAD(+)</name>
        <dbReference type="ChEBI" id="CHEBI:57540"/>
    </ligand>
</feature>
<comment type="similarity">
    <text evidence="10">Belongs to the NAD-dependent DNA ligase family. LigA subfamily.</text>
</comment>
<dbReference type="SMART" id="SM00532">
    <property type="entry name" value="LIGANc"/>
    <property type="match status" value="1"/>
</dbReference>
<sequence>MEQNTFDKQRELTKRLNRYREEYYNQNAPSVSDAVYDRLFDELKQMELQTGVCMANSPTQTVGYPVVSKLENTPHVLPLLSLDKTKSSEDLVRFQANHQVMLMLKLDGLTVKLTYENGQLLEAATRGDGDEGEIVTHNVRSISGIPVQIPYRERLVITGEAFICPSDFEVLKVTLLDSNGKRYKNGRNLAAGSVRQLDASVCKERRVTFMPFSVLEGYSELTTKSQKLYQLPSLGFSICKFFVSKRVLSRDEIEGGIEQLRQFARVNDIPIDGVVVSYNDISFSKSCGRTEHHYKDGLAYKFEDEMFESRLQLIEWTPTRSGEIAPVAVFDTVEIDGCEVSRASLHNVSFIEALELMPGNRLLVSKRNMIIPHIEENLDRGSFTLEKIMPHNCPCCGHPTRIHESKGRTEDGEERIIKTLHCDNSACETRRLRQFVHFVSQKAMDIEGLSEATLEKLIGRGWIHTYMDIYRLDEYKSEIVQMEGFGEKSWERLWNAIQKSRNTTFERYLISMDIPMIGSTNSKALCGVFSGSLEDFENAVYQGYDFTQLPDFGETLHNNIHEWFCDEENIFIWDELRKIMNIEKKVVKETPANQDNPFAGCTIVVTGKVEPYTREGMNDLISSLGARAGSSVSRKTDFLVCGENAGSKLAKARELGISVLTPAEIFHMAAEGAA</sequence>
<dbReference type="InterPro" id="IPR036420">
    <property type="entry name" value="BRCT_dom_sf"/>
</dbReference>
<keyword evidence="10" id="KW-0460">Magnesium</keyword>
<dbReference type="GO" id="GO:0003911">
    <property type="term" value="F:DNA ligase (NAD+) activity"/>
    <property type="evidence" value="ECO:0007669"/>
    <property type="project" value="UniProtKB-UniRule"/>
</dbReference>
<dbReference type="Pfam" id="PF00533">
    <property type="entry name" value="BRCT"/>
    <property type="match status" value="1"/>
</dbReference>
<comment type="cofactor">
    <cofactor evidence="10">
        <name>Mg(2+)</name>
        <dbReference type="ChEBI" id="CHEBI:18420"/>
    </cofactor>
    <cofactor evidence="10">
        <name>Mn(2+)</name>
        <dbReference type="ChEBI" id="CHEBI:29035"/>
    </cofactor>
</comment>
<evidence type="ECO:0000313" key="13">
    <source>
        <dbReference type="Proteomes" id="UP000095003"/>
    </source>
</evidence>
<organism evidence="12 13">
    <name type="scientific">Eisenbergiella tayi</name>
    <dbReference type="NCBI Taxonomy" id="1432052"/>
    <lineage>
        <taxon>Bacteria</taxon>
        <taxon>Bacillati</taxon>
        <taxon>Bacillota</taxon>
        <taxon>Clostridia</taxon>
        <taxon>Lachnospirales</taxon>
        <taxon>Lachnospiraceae</taxon>
        <taxon>Eisenbergiella</taxon>
    </lineage>
</organism>
<feature type="domain" description="BRCT" evidence="11">
    <location>
        <begin position="593"/>
        <end position="674"/>
    </location>
</feature>
<dbReference type="SUPFAM" id="SSF56091">
    <property type="entry name" value="DNA ligase/mRNA capping enzyme, catalytic domain"/>
    <property type="match status" value="1"/>
</dbReference>
<evidence type="ECO:0000256" key="6">
    <source>
        <dbReference type="ARBA" id="ARBA00023027"/>
    </source>
</evidence>
<dbReference type="InterPro" id="IPR013840">
    <property type="entry name" value="DNAligase_N"/>
</dbReference>
<dbReference type="SUPFAM" id="SSF47781">
    <property type="entry name" value="RuvA domain 2-like"/>
    <property type="match status" value="1"/>
</dbReference>
<evidence type="ECO:0000256" key="4">
    <source>
        <dbReference type="ARBA" id="ARBA00022763"/>
    </source>
</evidence>
<keyword evidence="4 10" id="KW-0227">DNA damage</keyword>
<dbReference type="Gene3D" id="3.30.470.30">
    <property type="entry name" value="DNA ligase/mRNA capping enzyme"/>
    <property type="match status" value="1"/>
</dbReference>
<keyword evidence="5 10" id="KW-0862">Zinc</keyword>
<dbReference type="NCBIfam" id="TIGR00575">
    <property type="entry name" value="dnlj"/>
    <property type="match status" value="1"/>
</dbReference>
<dbReference type="InterPro" id="IPR010994">
    <property type="entry name" value="RuvA_2-like"/>
</dbReference>
<keyword evidence="7 10" id="KW-0234">DNA repair</keyword>
<name>A0A1E3A826_9FIRM</name>
<dbReference type="GO" id="GO:0046872">
    <property type="term" value="F:metal ion binding"/>
    <property type="evidence" value="ECO:0007669"/>
    <property type="project" value="UniProtKB-KW"/>
</dbReference>
<evidence type="ECO:0000256" key="10">
    <source>
        <dbReference type="HAMAP-Rule" id="MF_01588"/>
    </source>
</evidence>
<comment type="caution">
    <text evidence="12">The sequence shown here is derived from an EMBL/GenBank/DDBJ whole genome shotgun (WGS) entry which is preliminary data.</text>
</comment>
<feature type="binding site" evidence="10">
    <location>
        <position position="422"/>
    </location>
    <ligand>
        <name>Zn(2+)</name>
        <dbReference type="ChEBI" id="CHEBI:29105"/>
    </ligand>
</feature>
<keyword evidence="6 10" id="KW-0520">NAD</keyword>
<evidence type="ECO:0000256" key="1">
    <source>
        <dbReference type="ARBA" id="ARBA00022598"/>
    </source>
</evidence>
<dbReference type="AlphaFoldDB" id="A0A1E3A826"/>
<feature type="binding site" evidence="10">
    <location>
        <position position="396"/>
    </location>
    <ligand>
        <name>Zn(2+)</name>
        <dbReference type="ChEBI" id="CHEBI:29105"/>
    </ligand>
</feature>
<dbReference type="PIRSF" id="PIRSF001604">
    <property type="entry name" value="LigA"/>
    <property type="match status" value="1"/>
</dbReference>
<dbReference type="CDD" id="cd17748">
    <property type="entry name" value="BRCT_DNA_ligase_like"/>
    <property type="match status" value="1"/>
</dbReference>
<keyword evidence="3 10" id="KW-0479">Metal-binding</keyword>
<dbReference type="SUPFAM" id="SSF52113">
    <property type="entry name" value="BRCT domain"/>
    <property type="match status" value="1"/>
</dbReference>
<dbReference type="Proteomes" id="UP000095003">
    <property type="component" value="Unassembled WGS sequence"/>
</dbReference>
<dbReference type="Gene3D" id="2.40.50.140">
    <property type="entry name" value="Nucleic acid-binding proteins"/>
    <property type="match status" value="1"/>
</dbReference>
<dbReference type="Pfam" id="PF03120">
    <property type="entry name" value="OB_DNA_ligase"/>
    <property type="match status" value="1"/>
</dbReference>
<dbReference type="SUPFAM" id="SSF50249">
    <property type="entry name" value="Nucleic acid-binding proteins"/>
    <property type="match status" value="1"/>
</dbReference>
<dbReference type="SMART" id="SM00292">
    <property type="entry name" value="BRCT"/>
    <property type="match status" value="1"/>
</dbReference>
<dbReference type="EMBL" id="MCGI01000007">
    <property type="protein sequence ID" value="ODM04848.1"/>
    <property type="molecule type" value="Genomic_DNA"/>
</dbReference>